<keyword evidence="1" id="KW-0812">Transmembrane</keyword>
<evidence type="ECO:0000313" key="2">
    <source>
        <dbReference type="EMBL" id="KAA8899022.1"/>
    </source>
</evidence>
<comment type="caution">
    <text evidence="2">The sequence shown here is derived from an EMBL/GenBank/DDBJ whole genome shotgun (WGS) entry which is preliminary data.</text>
</comment>
<dbReference type="AlphaFoldDB" id="A0A5J5EQ06"/>
<accession>A0A5J5EQ06</accession>
<evidence type="ECO:0000256" key="1">
    <source>
        <dbReference type="SAM" id="Phobius"/>
    </source>
</evidence>
<dbReference type="Proteomes" id="UP000326924">
    <property type="component" value="Unassembled WGS sequence"/>
</dbReference>
<sequence length="170" mass="19616">MRRVGYPQKYLSVPFRYIYTCLYLFVLSTHMLEHASDGRCRLHSSEDAVLAMPLAAVAAFRPRRYIHTSTLQRPLPDRAFPRCSDSTRPAVRLIHARRHRSDFPRSRVVLQIHHWLQHRGVLAAPHFGYWWPCGLTSLSNQPSSRICFVVLAAAIKSDDYLLILSTHVHS</sequence>
<evidence type="ECO:0000313" key="3">
    <source>
        <dbReference type="Proteomes" id="UP000326924"/>
    </source>
</evidence>
<keyword evidence="1" id="KW-1133">Transmembrane helix</keyword>
<name>A0A5J5EQ06_9PEZI</name>
<dbReference type="InParanoid" id="A0A5J5EQ06"/>
<gene>
    <name evidence="2" type="ORF">FN846DRAFT_191226</name>
</gene>
<proteinExistence type="predicted"/>
<reference evidence="2 3" key="1">
    <citation type="submission" date="2019-09" db="EMBL/GenBank/DDBJ databases">
        <title>Draft genome of the ectomycorrhizal ascomycete Sphaerosporella brunnea.</title>
        <authorList>
            <consortium name="DOE Joint Genome Institute"/>
            <person name="Benucci G.M."/>
            <person name="Marozzi G."/>
            <person name="Antonielli L."/>
            <person name="Sanchez S."/>
            <person name="Marco P."/>
            <person name="Wang X."/>
            <person name="Falini L.B."/>
            <person name="Barry K."/>
            <person name="Haridas S."/>
            <person name="Lipzen A."/>
            <person name="Labutti K."/>
            <person name="Grigoriev I.V."/>
            <person name="Murat C."/>
            <person name="Martin F."/>
            <person name="Albertini E."/>
            <person name="Donnini D."/>
            <person name="Bonito G."/>
        </authorList>
    </citation>
    <scope>NUCLEOTIDE SEQUENCE [LARGE SCALE GENOMIC DNA]</scope>
    <source>
        <strain evidence="2 3">Sb_GMNB300</strain>
    </source>
</reference>
<feature type="transmembrane region" description="Helical" evidence="1">
    <location>
        <begin position="15"/>
        <end position="32"/>
    </location>
</feature>
<protein>
    <submittedName>
        <fullName evidence="2">Uncharacterized protein</fullName>
    </submittedName>
</protein>
<keyword evidence="1" id="KW-0472">Membrane</keyword>
<dbReference type="EMBL" id="VXIS01000174">
    <property type="protein sequence ID" value="KAA8899022.1"/>
    <property type="molecule type" value="Genomic_DNA"/>
</dbReference>
<keyword evidence="3" id="KW-1185">Reference proteome</keyword>
<organism evidence="2 3">
    <name type="scientific">Sphaerosporella brunnea</name>
    <dbReference type="NCBI Taxonomy" id="1250544"/>
    <lineage>
        <taxon>Eukaryota</taxon>
        <taxon>Fungi</taxon>
        <taxon>Dikarya</taxon>
        <taxon>Ascomycota</taxon>
        <taxon>Pezizomycotina</taxon>
        <taxon>Pezizomycetes</taxon>
        <taxon>Pezizales</taxon>
        <taxon>Pyronemataceae</taxon>
        <taxon>Sphaerosporella</taxon>
    </lineage>
</organism>